<dbReference type="GO" id="GO:0005634">
    <property type="term" value="C:nucleus"/>
    <property type="evidence" value="ECO:0007669"/>
    <property type="project" value="UniProtKB-UniRule"/>
</dbReference>
<proteinExistence type="predicted"/>
<feature type="compositionally biased region" description="Basic residues" evidence="2">
    <location>
        <begin position="133"/>
        <end position="145"/>
    </location>
</feature>
<feature type="compositionally biased region" description="Basic and acidic residues" evidence="2">
    <location>
        <begin position="109"/>
        <end position="119"/>
    </location>
</feature>
<dbReference type="InterPro" id="IPR009071">
    <property type="entry name" value="HMG_box_dom"/>
</dbReference>
<dbReference type="SUPFAM" id="SSF47095">
    <property type="entry name" value="HMG-box"/>
    <property type="match status" value="2"/>
</dbReference>
<dbReference type="Pfam" id="PF00505">
    <property type="entry name" value="HMG_box"/>
    <property type="match status" value="1"/>
</dbReference>
<gene>
    <name evidence="4" type="ORF">AAP_03079</name>
</gene>
<dbReference type="Gene3D" id="1.10.30.10">
    <property type="entry name" value="High mobility group box domain"/>
    <property type="match status" value="1"/>
</dbReference>
<dbReference type="Proteomes" id="UP000242877">
    <property type="component" value="Unassembled WGS sequence"/>
</dbReference>
<reference evidence="4 5" key="1">
    <citation type="journal article" date="2016" name="Genome Biol. Evol.">
        <title>Divergent and convergent evolution of fungal pathogenicity.</title>
        <authorList>
            <person name="Shang Y."/>
            <person name="Xiao G."/>
            <person name="Zheng P."/>
            <person name="Cen K."/>
            <person name="Zhan S."/>
            <person name="Wang C."/>
        </authorList>
    </citation>
    <scope>NUCLEOTIDE SEQUENCE [LARGE SCALE GENOMIC DNA]</scope>
    <source>
        <strain evidence="4 5">ARSEF 7405</strain>
    </source>
</reference>
<name>A0A166NRD1_9EURO</name>
<keyword evidence="1" id="KW-0238">DNA-binding</keyword>
<organism evidence="4 5">
    <name type="scientific">Ascosphaera apis ARSEF 7405</name>
    <dbReference type="NCBI Taxonomy" id="392613"/>
    <lineage>
        <taxon>Eukaryota</taxon>
        <taxon>Fungi</taxon>
        <taxon>Dikarya</taxon>
        <taxon>Ascomycota</taxon>
        <taxon>Pezizomycotina</taxon>
        <taxon>Eurotiomycetes</taxon>
        <taxon>Eurotiomycetidae</taxon>
        <taxon>Onygenales</taxon>
        <taxon>Ascosphaeraceae</taxon>
        <taxon>Ascosphaera</taxon>
    </lineage>
</organism>
<protein>
    <submittedName>
        <fullName evidence="4">High mobility group, superfamily</fullName>
    </submittedName>
</protein>
<feature type="DNA-binding region" description="HMG box" evidence="1">
    <location>
        <begin position="335"/>
        <end position="400"/>
    </location>
</feature>
<dbReference type="VEuPathDB" id="FungiDB:AAP_03079"/>
<feature type="compositionally biased region" description="Basic and acidic residues" evidence="2">
    <location>
        <begin position="147"/>
        <end position="163"/>
    </location>
</feature>
<evidence type="ECO:0000313" key="4">
    <source>
        <dbReference type="EMBL" id="KZZ91860.1"/>
    </source>
</evidence>
<dbReference type="AlphaFoldDB" id="A0A166NRD1"/>
<comment type="caution">
    <text evidence="4">The sequence shown here is derived from an EMBL/GenBank/DDBJ whole genome shotgun (WGS) entry which is preliminary data.</text>
</comment>
<sequence>MSMIGGIGTRQPFLGCLRKIYITQPSQLSFGVTLKRYVSSQWSSRASPSAIGRGFSSTSIASARRRVKTGDFFRDFALGGSDIDPEDYFRDETKVEEEPDFEEMIEEEVVSKDASEPAKETVAVDVTKQSNKLAKKPKQPKKPKQIKTTEDTKDTKDTKGTKDSKDIKVTKGIKGIKNTTDTKDTKDAKIAKTAKKVKDTKVTKEPKVKPKKEETEAQRLIREKTQRWRLLRELRKTALKPPKTLPVTARRLFYSDNCANDFAAAAKAFRALTPEQKQELETRAAQNRIKNDEIYKEWLLTMTPLQIKEANIARRKIAKLLGVYRSYPLHDERLVARPRDSWKFFLQEQAGIQAPGVSLVKVIAQISEKWKAMSPEEQERYERMGQEDFERYVKEYREVYGEEPPKTLGLKRKYSVKLRQLAKEEGKQGQE</sequence>
<evidence type="ECO:0000256" key="1">
    <source>
        <dbReference type="PROSITE-ProRule" id="PRU00267"/>
    </source>
</evidence>
<dbReference type="CDD" id="cd00084">
    <property type="entry name" value="HMG-box_SF"/>
    <property type="match status" value="1"/>
</dbReference>
<keyword evidence="1" id="KW-0539">Nucleus</keyword>
<dbReference type="EMBL" id="AZGZ01000012">
    <property type="protein sequence ID" value="KZZ91860.1"/>
    <property type="molecule type" value="Genomic_DNA"/>
</dbReference>
<dbReference type="GO" id="GO:0003677">
    <property type="term" value="F:DNA binding"/>
    <property type="evidence" value="ECO:0007669"/>
    <property type="project" value="UniProtKB-UniRule"/>
</dbReference>
<evidence type="ECO:0000313" key="5">
    <source>
        <dbReference type="Proteomes" id="UP000242877"/>
    </source>
</evidence>
<dbReference type="SMART" id="SM00398">
    <property type="entry name" value="HMG"/>
    <property type="match status" value="1"/>
</dbReference>
<dbReference type="PROSITE" id="PS50118">
    <property type="entry name" value="HMG_BOX_2"/>
    <property type="match status" value="1"/>
</dbReference>
<evidence type="ECO:0000256" key="2">
    <source>
        <dbReference type="SAM" id="MobiDB-lite"/>
    </source>
</evidence>
<evidence type="ECO:0000259" key="3">
    <source>
        <dbReference type="PROSITE" id="PS50118"/>
    </source>
</evidence>
<dbReference type="InterPro" id="IPR036910">
    <property type="entry name" value="HMG_box_dom_sf"/>
</dbReference>
<feature type="domain" description="HMG box" evidence="3">
    <location>
        <begin position="335"/>
        <end position="400"/>
    </location>
</feature>
<accession>A0A166NRD1</accession>
<keyword evidence="5" id="KW-1185">Reference proteome</keyword>
<dbReference type="OrthoDB" id="1919336at2759"/>
<feature type="region of interest" description="Disordered" evidence="2">
    <location>
        <begin position="108"/>
        <end position="163"/>
    </location>
</feature>